<dbReference type="EMBL" id="JACOOZ010000003">
    <property type="protein sequence ID" value="MBC5667351.1"/>
    <property type="molecule type" value="Genomic_DNA"/>
</dbReference>
<dbReference type="Pfam" id="PF01385">
    <property type="entry name" value="OrfB_IS605"/>
    <property type="match status" value="1"/>
</dbReference>
<evidence type="ECO:0000313" key="8">
    <source>
        <dbReference type="Proteomes" id="UP000597877"/>
    </source>
</evidence>
<proteinExistence type="inferred from homology"/>
<evidence type="ECO:0000259" key="5">
    <source>
        <dbReference type="Pfam" id="PF01385"/>
    </source>
</evidence>
<evidence type="ECO:0000256" key="4">
    <source>
        <dbReference type="ARBA" id="ARBA00023172"/>
    </source>
</evidence>
<evidence type="ECO:0000256" key="2">
    <source>
        <dbReference type="ARBA" id="ARBA00022578"/>
    </source>
</evidence>
<gene>
    <name evidence="7" type="primary">tnpB</name>
    <name evidence="7" type="ORF">H8S00_05040</name>
</gene>
<keyword evidence="2" id="KW-0815">Transposition</keyword>
<evidence type="ECO:0000259" key="6">
    <source>
        <dbReference type="Pfam" id="PF07282"/>
    </source>
</evidence>
<name>A0ABR7F175_9FIRM</name>
<dbReference type="InterPro" id="IPR001959">
    <property type="entry name" value="Transposase"/>
</dbReference>
<comment type="caution">
    <text evidence="7">The sequence shown here is derived from an EMBL/GenBank/DDBJ whole genome shotgun (WGS) entry which is preliminary data.</text>
</comment>
<comment type="similarity">
    <text evidence="1">In the C-terminal section; belongs to the transposase 35 family.</text>
</comment>
<keyword evidence="3" id="KW-0238">DNA-binding</keyword>
<dbReference type="InterPro" id="IPR010095">
    <property type="entry name" value="Cas12f1-like_TNB"/>
</dbReference>
<keyword evidence="8" id="KW-1185">Reference proteome</keyword>
<dbReference type="Proteomes" id="UP000597877">
    <property type="component" value="Unassembled WGS sequence"/>
</dbReference>
<accession>A0ABR7F175</accession>
<dbReference type="NCBIfam" id="NF040570">
    <property type="entry name" value="guided_TnpB"/>
    <property type="match status" value="1"/>
</dbReference>
<feature type="domain" description="Probable transposase IS891/IS1136/IS1341" evidence="5">
    <location>
        <begin position="169"/>
        <end position="285"/>
    </location>
</feature>
<evidence type="ECO:0000256" key="3">
    <source>
        <dbReference type="ARBA" id="ARBA00023125"/>
    </source>
</evidence>
<organism evidence="7 8">
    <name type="scientific">Eubacterium segne</name>
    <dbReference type="NCBI Taxonomy" id="2763045"/>
    <lineage>
        <taxon>Bacteria</taxon>
        <taxon>Bacillati</taxon>
        <taxon>Bacillota</taxon>
        <taxon>Clostridia</taxon>
        <taxon>Eubacteriales</taxon>
        <taxon>Eubacteriaceae</taxon>
        <taxon>Eubacterium</taxon>
    </lineage>
</organism>
<sequence length="402" mass="47150">MTRCEQHNIKYGTDFYKFVDEMCFKSKNLYNYANYIIRQEFINNGNWIKYNQLFQLVKESEPYKDIGNNTGQGTLRILDKNWKAFFKAIKDWKKNPSKYLGRPKIPKYKDKDGRFLLSLDSNKVKLKDGYVYFAWKPFKPYNNMFKTNAQERILQCRFIPRCKKYVMEIVYEIEVPDISETSERVAAIDIGVDNFITMVNNIGENPIAVKGGVIKSINRFYNKQKANIQSELKKVNGKDWSNKLQKLTDKRYEMIKYQMHCISKYVVDWCVLYEIDTLIVGHNDEWKQKKQGMQNFTYIPYELFIQMLAYKCENNGIRFIENEEACTSGTSFLDNEDPVKENYNKERRVHRGLFIADCGKKINADVNGAYQILKKVIPDAFSKGIEGAGSHPTIINLAMLRA</sequence>
<keyword evidence="4" id="KW-0233">DNA recombination</keyword>
<feature type="domain" description="Cas12f1-like TNB" evidence="6">
    <location>
        <begin position="303"/>
        <end position="372"/>
    </location>
</feature>
<evidence type="ECO:0000313" key="7">
    <source>
        <dbReference type="EMBL" id="MBC5667351.1"/>
    </source>
</evidence>
<protein>
    <submittedName>
        <fullName evidence="7">IS200/IS605 family element transposase accessory protein TnpB</fullName>
    </submittedName>
</protein>
<evidence type="ECO:0000256" key="1">
    <source>
        <dbReference type="ARBA" id="ARBA00008761"/>
    </source>
</evidence>
<reference evidence="7 8" key="1">
    <citation type="submission" date="2020-08" db="EMBL/GenBank/DDBJ databases">
        <title>Genome public.</title>
        <authorList>
            <person name="Liu C."/>
            <person name="Sun Q."/>
        </authorList>
    </citation>
    <scope>NUCLEOTIDE SEQUENCE [LARGE SCALE GENOMIC DNA]</scope>
    <source>
        <strain evidence="7 8">BX4</strain>
    </source>
</reference>
<dbReference type="Pfam" id="PF07282">
    <property type="entry name" value="Cas12f1-like_TNB"/>
    <property type="match status" value="1"/>
</dbReference>
<dbReference type="NCBIfam" id="TIGR01766">
    <property type="entry name" value="IS200/IS605 family accessory protein TnpB-like domain"/>
    <property type="match status" value="1"/>
</dbReference>